<dbReference type="STRING" id="1462996.AWM70_02765"/>
<dbReference type="OrthoDB" id="279535at2"/>
<organism evidence="3 4">
    <name type="scientific">Paenibacillus yonginensis</name>
    <dbReference type="NCBI Taxonomy" id="1462996"/>
    <lineage>
        <taxon>Bacteria</taxon>
        <taxon>Bacillati</taxon>
        <taxon>Bacillota</taxon>
        <taxon>Bacilli</taxon>
        <taxon>Bacillales</taxon>
        <taxon>Paenibacillaceae</taxon>
        <taxon>Paenibacillus</taxon>
    </lineage>
</organism>
<dbReference type="InterPro" id="IPR028096">
    <property type="entry name" value="EfeO_Cupredoxin"/>
</dbReference>
<feature type="domain" description="Cytochrome oxidase subunit II copper A binding" evidence="2">
    <location>
        <begin position="40"/>
        <end position="126"/>
    </location>
</feature>
<dbReference type="RefSeq" id="WP_068694160.1">
    <property type="nucleotide sequence ID" value="NZ_CP014167.1"/>
</dbReference>
<dbReference type="InterPro" id="IPR002429">
    <property type="entry name" value="CcO_II-like_C"/>
</dbReference>
<dbReference type="Proteomes" id="UP000092573">
    <property type="component" value="Chromosome"/>
</dbReference>
<dbReference type="GO" id="GO:0016020">
    <property type="term" value="C:membrane"/>
    <property type="evidence" value="ECO:0007669"/>
    <property type="project" value="InterPro"/>
</dbReference>
<evidence type="ECO:0000259" key="2">
    <source>
        <dbReference type="PROSITE" id="PS50857"/>
    </source>
</evidence>
<dbReference type="GO" id="GO:0004129">
    <property type="term" value="F:cytochrome-c oxidase activity"/>
    <property type="evidence" value="ECO:0007669"/>
    <property type="project" value="InterPro"/>
</dbReference>
<sequence>MKKRMFSLIAGALLLILAACTRESGQANNEEANKPVPEAETQLVVKAVNYEFDQKVYHLKAGVPVQITLDNEDGNHGLRIPELGVKLDQAQPSTVITPDKAGEYEMSCSIPCGPGHKAMKAQVIVE</sequence>
<dbReference type="SUPFAM" id="SSF49503">
    <property type="entry name" value="Cupredoxins"/>
    <property type="match status" value="1"/>
</dbReference>
<dbReference type="GO" id="GO:0005507">
    <property type="term" value="F:copper ion binding"/>
    <property type="evidence" value="ECO:0007669"/>
    <property type="project" value="InterPro"/>
</dbReference>
<keyword evidence="4" id="KW-1185">Reference proteome</keyword>
<dbReference type="Gene3D" id="2.60.40.420">
    <property type="entry name" value="Cupredoxins - blue copper proteins"/>
    <property type="match status" value="1"/>
</dbReference>
<feature type="chain" id="PRO_5008527497" evidence="1">
    <location>
        <begin position="28"/>
        <end position="126"/>
    </location>
</feature>
<keyword evidence="1" id="KW-0732">Signal</keyword>
<proteinExistence type="predicted"/>
<dbReference type="Pfam" id="PF13473">
    <property type="entry name" value="Cupredoxin_1"/>
    <property type="match status" value="1"/>
</dbReference>
<accession>A0A1B1MWS0</accession>
<protein>
    <submittedName>
        <fullName evidence="3">Cytochrome C oxidase subunit II</fullName>
    </submittedName>
</protein>
<dbReference type="AlphaFoldDB" id="A0A1B1MWS0"/>
<gene>
    <name evidence="3" type="ORF">AWM70_02765</name>
</gene>
<dbReference type="PROSITE" id="PS51257">
    <property type="entry name" value="PROKAR_LIPOPROTEIN"/>
    <property type="match status" value="1"/>
</dbReference>
<dbReference type="KEGG" id="pyg:AWM70_02765"/>
<feature type="signal peptide" evidence="1">
    <location>
        <begin position="1"/>
        <end position="27"/>
    </location>
</feature>
<name>A0A1B1MWS0_9BACL</name>
<dbReference type="EMBL" id="CP014167">
    <property type="protein sequence ID" value="ANS73630.1"/>
    <property type="molecule type" value="Genomic_DNA"/>
</dbReference>
<reference evidence="3 4" key="1">
    <citation type="submission" date="2016-01" db="EMBL/GenBank/DDBJ databases">
        <title>Complete Genome Sequence of Paenibacillus yonginensis DCY84, a novel Plant Growth-Promoting Bacteria with Elicitation of Induced Systemic Resistance.</title>
        <authorList>
            <person name="Kim Y.J."/>
            <person name="Yang D.C."/>
            <person name="Sukweenadhi J."/>
        </authorList>
    </citation>
    <scope>NUCLEOTIDE SEQUENCE [LARGE SCALE GENOMIC DNA]</scope>
    <source>
        <strain evidence="3 4">DCY84</strain>
    </source>
</reference>
<dbReference type="PROSITE" id="PS50857">
    <property type="entry name" value="COX2_CUA"/>
    <property type="match status" value="1"/>
</dbReference>
<evidence type="ECO:0000313" key="4">
    <source>
        <dbReference type="Proteomes" id="UP000092573"/>
    </source>
</evidence>
<dbReference type="InterPro" id="IPR008972">
    <property type="entry name" value="Cupredoxin"/>
</dbReference>
<evidence type="ECO:0000256" key="1">
    <source>
        <dbReference type="SAM" id="SignalP"/>
    </source>
</evidence>
<evidence type="ECO:0000313" key="3">
    <source>
        <dbReference type="EMBL" id="ANS73630.1"/>
    </source>
</evidence>